<gene>
    <name evidence="2" type="ORF">RM779_12875</name>
</gene>
<proteinExistence type="predicted"/>
<feature type="region of interest" description="Disordered" evidence="1">
    <location>
        <begin position="1"/>
        <end position="30"/>
    </location>
</feature>
<organism evidence="2 3">
    <name type="scientific">Streptomyces johnsoniae</name>
    <dbReference type="NCBI Taxonomy" id="3075532"/>
    <lineage>
        <taxon>Bacteria</taxon>
        <taxon>Bacillati</taxon>
        <taxon>Actinomycetota</taxon>
        <taxon>Actinomycetes</taxon>
        <taxon>Kitasatosporales</taxon>
        <taxon>Streptomycetaceae</taxon>
        <taxon>Streptomyces</taxon>
    </lineage>
</organism>
<feature type="compositionally biased region" description="Low complexity" evidence="1">
    <location>
        <begin position="1"/>
        <end position="10"/>
    </location>
</feature>
<evidence type="ECO:0000313" key="2">
    <source>
        <dbReference type="EMBL" id="MDT0443479.1"/>
    </source>
</evidence>
<dbReference type="RefSeq" id="WP_311617828.1">
    <property type="nucleotide sequence ID" value="NZ_JAVREV010000006.1"/>
</dbReference>
<keyword evidence="3" id="KW-1185">Reference proteome</keyword>
<dbReference type="Proteomes" id="UP001183615">
    <property type="component" value="Unassembled WGS sequence"/>
</dbReference>
<evidence type="ECO:0000256" key="1">
    <source>
        <dbReference type="SAM" id="MobiDB-lite"/>
    </source>
</evidence>
<comment type="caution">
    <text evidence="2">The sequence shown here is derived from an EMBL/GenBank/DDBJ whole genome shotgun (WGS) entry which is preliminary data.</text>
</comment>
<protein>
    <submittedName>
        <fullName evidence="2">Uncharacterized protein</fullName>
    </submittedName>
</protein>
<sequence>MSHHTLLAASHHSRRCTDSRRPPSTPPTPAVLVSAIEVTDARTIAAVVESTRP</sequence>
<evidence type="ECO:0000313" key="3">
    <source>
        <dbReference type="Proteomes" id="UP001183615"/>
    </source>
</evidence>
<dbReference type="EMBL" id="JAVREV010000006">
    <property type="protein sequence ID" value="MDT0443479.1"/>
    <property type="molecule type" value="Genomic_DNA"/>
</dbReference>
<accession>A0ABU2S4X3</accession>
<name>A0ABU2S4X3_9ACTN</name>
<reference evidence="3" key="1">
    <citation type="submission" date="2023-07" db="EMBL/GenBank/DDBJ databases">
        <title>30 novel species of actinomycetes from the DSMZ collection.</title>
        <authorList>
            <person name="Nouioui I."/>
        </authorList>
    </citation>
    <scope>NUCLEOTIDE SEQUENCE [LARGE SCALE GENOMIC DNA]</scope>
    <source>
        <strain evidence="3">DSM 41886</strain>
    </source>
</reference>